<feature type="region of interest" description="Disordered" evidence="11">
    <location>
        <begin position="324"/>
        <end position="348"/>
    </location>
</feature>
<dbReference type="InterPro" id="IPR050058">
    <property type="entry name" value="Ala-tRNA_ligase"/>
</dbReference>
<feature type="compositionally biased region" description="Basic and acidic residues" evidence="11">
    <location>
        <begin position="97"/>
        <end position="112"/>
    </location>
</feature>
<dbReference type="eggNOG" id="KOG0188">
    <property type="taxonomic scope" value="Eukaryota"/>
</dbReference>
<dbReference type="GO" id="GO:0000049">
    <property type="term" value="F:tRNA binding"/>
    <property type="evidence" value="ECO:0007669"/>
    <property type="project" value="UniProtKB-KW"/>
</dbReference>
<accession>A0A0L0FRK8</accession>
<protein>
    <recommendedName>
        <fullName evidence="2">alanine--tRNA ligase</fullName>
        <ecNumber evidence="2">6.1.1.7</ecNumber>
    </recommendedName>
</protein>
<dbReference type="Gene3D" id="3.30.980.10">
    <property type="entry name" value="Threonyl-trna Synthetase, Chain A, domain 2"/>
    <property type="match status" value="1"/>
</dbReference>
<evidence type="ECO:0000313" key="14">
    <source>
        <dbReference type="Proteomes" id="UP000054560"/>
    </source>
</evidence>
<dbReference type="STRING" id="667725.A0A0L0FRK8"/>
<dbReference type="AlphaFoldDB" id="A0A0L0FRK8"/>
<feature type="domain" description="Alanyl-transfer RNA synthetases family profile" evidence="12">
    <location>
        <begin position="46"/>
        <end position="458"/>
    </location>
</feature>
<evidence type="ECO:0000256" key="9">
    <source>
        <dbReference type="ARBA" id="ARBA00023146"/>
    </source>
</evidence>
<evidence type="ECO:0000256" key="6">
    <source>
        <dbReference type="ARBA" id="ARBA00022840"/>
    </source>
</evidence>
<keyword evidence="4" id="KW-0436">Ligase</keyword>
<evidence type="ECO:0000256" key="2">
    <source>
        <dbReference type="ARBA" id="ARBA00013168"/>
    </source>
</evidence>
<dbReference type="SUPFAM" id="SSF55681">
    <property type="entry name" value="Class II aaRS and biotin synthetases"/>
    <property type="match status" value="1"/>
</dbReference>
<dbReference type="SUPFAM" id="SSF101353">
    <property type="entry name" value="Putative anticodon-binding domain of alanyl-tRNA synthetase (AlaRS)"/>
    <property type="match status" value="1"/>
</dbReference>
<evidence type="ECO:0000256" key="10">
    <source>
        <dbReference type="SAM" id="Coils"/>
    </source>
</evidence>
<keyword evidence="10" id="KW-0175">Coiled coil</keyword>
<dbReference type="SUPFAM" id="SSF55186">
    <property type="entry name" value="ThrRS/AlaRS common domain"/>
    <property type="match status" value="1"/>
</dbReference>
<evidence type="ECO:0000256" key="7">
    <source>
        <dbReference type="ARBA" id="ARBA00022884"/>
    </source>
</evidence>
<evidence type="ECO:0000259" key="12">
    <source>
        <dbReference type="PROSITE" id="PS50860"/>
    </source>
</evidence>
<dbReference type="PANTHER" id="PTHR11777">
    <property type="entry name" value="ALANYL-TRNA SYNTHETASE"/>
    <property type="match status" value="1"/>
</dbReference>
<dbReference type="InterPro" id="IPR009000">
    <property type="entry name" value="Transl_B-barrel_sf"/>
</dbReference>
<dbReference type="RefSeq" id="XP_014152500.1">
    <property type="nucleotide sequence ID" value="XM_014297025.1"/>
</dbReference>
<dbReference type="GO" id="GO:0005829">
    <property type="term" value="C:cytosol"/>
    <property type="evidence" value="ECO:0007669"/>
    <property type="project" value="TreeGrafter"/>
</dbReference>
<dbReference type="Pfam" id="PF01411">
    <property type="entry name" value="tRNA-synt_2c"/>
    <property type="match status" value="1"/>
</dbReference>
<dbReference type="SUPFAM" id="SSF50447">
    <property type="entry name" value="Translation proteins"/>
    <property type="match status" value="1"/>
</dbReference>
<dbReference type="SMART" id="SM00863">
    <property type="entry name" value="tRNA_SAD"/>
    <property type="match status" value="1"/>
</dbReference>
<evidence type="ECO:0000256" key="1">
    <source>
        <dbReference type="ARBA" id="ARBA00008429"/>
    </source>
</evidence>
<keyword evidence="7" id="KW-0694">RNA-binding</keyword>
<dbReference type="Proteomes" id="UP000054560">
    <property type="component" value="Unassembled WGS sequence"/>
</dbReference>
<reference evidence="13 14" key="1">
    <citation type="submission" date="2011-02" db="EMBL/GenBank/DDBJ databases">
        <title>The Genome Sequence of Sphaeroforma arctica JP610.</title>
        <authorList>
            <consortium name="The Broad Institute Genome Sequencing Platform"/>
            <person name="Russ C."/>
            <person name="Cuomo C."/>
            <person name="Young S.K."/>
            <person name="Zeng Q."/>
            <person name="Gargeya S."/>
            <person name="Alvarado L."/>
            <person name="Berlin A."/>
            <person name="Chapman S.B."/>
            <person name="Chen Z."/>
            <person name="Freedman E."/>
            <person name="Gellesch M."/>
            <person name="Goldberg J."/>
            <person name="Griggs A."/>
            <person name="Gujja S."/>
            <person name="Heilman E."/>
            <person name="Heiman D."/>
            <person name="Howarth C."/>
            <person name="Mehta T."/>
            <person name="Neiman D."/>
            <person name="Pearson M."/>
            <person name="Roberts A."/>
            <person name="Saif S."/>
            <person name="Shea T."/>
            <person name="Shenoy N."/>
            <person name="Sisk P."/>
            <person name="Stolte C."/>
            <person name="Sykes S."/>
            <person name="White J."/>
            <person name="Yandava C."/>
            <person name="Burger G."/>
            <person name="Gray M.W."/>
            <person name="Holland P.W.H."/>
            <person name="King N."/>
            <person name="Lang F.B.F."/>
            <person name="Roger A.J."/>
            <person name="Ruiz-Trillo I."/>
            <person name="Haas B."/>
            <person name="Nusbaum C."/>
            <person name="Birren B."/>
        </authorList>
    </citation>
    <scope>NUCLEOTIDE SEQUENCE [LARGE SCALE GENOMIC DNA]</scope>
    <source>
        <strain evidence="13 14">JP610</strain>
    </source>
</reference>
<evidence type="ECO:0000256" key="3">
    <source>
        <dbReference type="ARBA" id="ARBA00022555"/>
    </source>
</evidence>
<keyword evidence="9" id="KW-0030">Aminoacyl-tRNA synthetase</keyword>
<dbReference type="PANTHER" id="PTHR11777:SF9">
    <property type="entry name" value="ALANINE--TRNA LIGASE, CYTOPLASMIC"/>
    <property type="match status" value="1"/>
</dbReference>
<dbReference type="Gene3D" id="6.10.250.550">
    <property type="match status" value="1"/>
</dbReference>
<dbReference type="Gene3D" id="3.30.930.10">
    <property type="entry name" value="Bira Bifunctional Protein, Domain 2"/>
    <property type="match status" value="1"/>
</dbReference>
<evidence type="ECO:0000313" key="13">
    <source>
        <dbReference type="EMBL" id="KNC78598.1"/>
    </source>
</evidence>
<dbReference type="EMBL" id="KQ242460">
    <property type="protein sequence ID" value="KNC78598.1"/>
    <property type="molecule type" value="Genomic_DNA"/>
</dbReference>
<organism evidence="13 14">
    <name type="scientific">Sphaeroforma arctica JP610</name>
    <dbReference type="NCBI Taxonomy" id="667725"/>
    <lineage>
        <taxon>Eukaryota</taxon>
        <taxon>Ichthyosporea</taxon>
        <taxon>Ichthyophonida</taxon>
        <taxon>Sphaeroforma</taxon>
    </lineage>
</organism>
<evidence type="ECO:0000256" key="5">
    <source>
        <dbReference type="ARBA" id="ARBA00022741"/>
    </source>
</evidence>
<proteinExistence type="inferred from homology"/>
<keyword evidence="8" id="KW-0648">Protein biosynthesis</keyword>
<feature type="region of interest" description="Disordered" evidence="11">
    <location>
        <begin position="97"/>
        <end position="123"/>
    </location>
</feature>
<feature type="coiled-coil region" evidence="10">
    <location>
        <begin position="475"/>
        <end position="502"/>
    </location>
</feature>
<evidence type="ECO:0000256" key="8">
    <source>
        <dbReference type="ARBA" id="ARBA00022917"/>
    </source>
</evidence>
<dbReference type="Pfam" id="PF07973">
    <property type="entry name" value="tRNA_SAD"/>
    <property type="match status" value="1"/>
</dbReference>
<dbReference type="InterPro" id="IPR018162">
    <property type="entry name" value="Ala-tRNA-ligase_IIc_anticod-bd"/>
</dbReference>
<sequence>MYGKAAATNTTSSIRQDFITFFEGKGHPQVPSSSLVPTADATLLFTAADANEQSVFPPMVAFHLLERHGLPVDVTMVMARQNGYTLDLAAVEDVIDEQRTSSRKTHQQEQKNRTQMSDKGPTAATVMRRWGESGIRSTFQDRFGPIQSVVRAVHVDEKNDVYAVLDPCPFYGESGGQVGDTGVVMATTGDTADGCTYTVVDTLTPYKGMSAVRMRRTAMNSTANENTTVNSTSNQIGDIPLISVGDTVSASVDAERRKRIAQHHTATHCLHATLRKVLGEHVVQAGSLVTPDRLRFDFTHSKALTAKQLRGIESAINVFSRSGADTAPHIHSHTHTHTHTDTHAHAHTQPHTAVGTLAHAPAPAPPSRTVTTDCLPYMEAINGGAMALFGEKYEDDVRVVTLTGLDGNRYSSELCGGSHVDQVIECFPFRILTESAVAAGTRRIEAVVGQAAVDTYRDTEQIVQRVASLVKSPNSAQVETRVQSLQNDLKESKREIDQLLQSVAMAPVLGETFFAGQYSGVEVKVHMLPEELSAKIVRLRATHLAKVETGTAHVCIHGNKLVASKCGTISKDVIHCGQLVKCVTTELGGKGGGSPTLAEGSVSAEALSAQAIVGAVEYALRM</sequence>
<dbReference type="EC" id="6.1.1.7" evidence="2"/>
<comment type="similarity">
    <text evidence="1">Belongs to the class-II aminoacyl-tRNA synthetase family. Alax-L subfamily.</text>
</comment>
<keyword evidence="3" id="KW-0820">tRNA-binding</keyword>
<dbReference type="FunFam" id="3.30.980.10:FF:000004">
    <property type="entry name" value="Alanine--tRNA ligase, cytoplasmic"/>
    <property type="match status" value="1"/>
</dbReference>
<name>A0A0L0FRK8_9EUKA</name>
<dbReference type="GO" id="GO:0002161">
    <property type="term" value="F:aminoacyl-tRNA deacylase activity"/>
    <property type="evidence" value="ECO:0007669"/>
    <property type="project" value="TreeGrafter"/>
</dbReference>
<dbReference type="InterPro" id="IPR018164">
    <property type="entry name" value="Ala-tRNA-synth_IIc_N"/>
</dbReference>
<keyword evidence="5" id="KW-0547">Nucleotide-binding</keyword>
<dbReference type="GO" id="GO:0006419">
    <property type="term" value="P:alanyl-tRNA aminoacylation"/>
    <property type="evidence" value="ECO:0007669"/>
    <property type="project" value="InterPro"/>
</dbReference>
<dbReference type="InterPro" id="IPR045864">
    <property type="entry name" value="aa-tRNA-synth_II/BPL/LPL"/>
</dbReference>
<dbReference type="GeneID" id="25909481"/>
<keyword evidence="14" id="KW-1185">Reference proteome</keyword>
<dbReference type="OrthoDB" id="2423964at2759"/>
<dbReference type="GO" id="GO:0004813">
    <property type="term" value="F:alanine-tRNA ligase activity"/>
    <property type="evidence" value="ECO:0007669"/>
    <property type="project" value="UniProtKB-EC"/>
</dbReference>
<dbReference type="InterPro" id="IPR018165">
    <property type="entry name" value="Ala-tRNA-synth_IIc_core"/>
</dbReference>
<evidence type="ECO:0000256" key="4">
    <source>
        <dbReference type="ARBA" id="ARBA00022598"/>
    </source>
</evidence>
<dbReference type="Gene3D" id="2.40.30.130">
    <property type="match status" value="1"/>
</dbReference>
<dbReference type="InterPro" id="IPR012947">
    <property type="entry name" value="tRNA_SAD"/>
</dbReference>
<dbReference type="GO" id="GO:0005524">
    <property type="term" value="F:ATP binding"/>
    <property type="evidence" value="ECO:0007669"/>
    <property type="project" value="UniProtKB-KW"/>
</dbReference>
<dbReference type="PROSITE" id="PS50860">
    <property type="entry name" value="AA_TRNA_LIGASE_II_ALA"/>
    <property type="match status" value="1"/>
</dbReference>
<gene>
    <name evidence="13" type="ORF">SARC_08977</name>
</gene>
<keyword evidence="6" id="KW-0067">ATP-binding</keyword>
<dbReference type="InterPro" id="IPR018163">
    <property type="entry name" value="Thr/Ala-tRNA-synth_IIc_edit"/>
</dbReference>
<dbReference type="Gene3D" id="3.10.310.40">
    <property type="match status" value="1"/>
</dbReference>
<evidence type="ECO:0000256" key="11">
    <source>
        <dbReference type="SAM" id="MobiDB-lite"/>
    </source>
</evidence>